<proteinExistence type="predicted"/>
<name>G0UV04_TRYCI</name>
<sequence length="133" mass="14771">MSKVVVLPIGPSPSHTSGTYTGSPAFTLHNADKKWKFHLLWIEKVKITQYNSSSDNWNFYSCPFRMTVAHPVSGRCGHCNTSLSQYLSTYCRRYSIKAGGSTTRSLEQSSNLGTCDTTAACNHRPRTTPHVIV</sequence>
<dbReference type="AlphaFoldDB" id="G0UV04"/>
<reference evidence="1" key="1">
    <citation type="journal article" date="2012" name="Proc. Natl. Acad. Sci. U.S.A.">
        <title>Antigenic diversity is generated by distinct evolutionary mechanisms in African trypanosome species.</title>
        <authorList>
            <person name="Jackson A.P."/>
            <person name="Berry A."/>
            <person name="Aslett M."/>
            <person name="Allison H.C."/>
            <person name="Burton P."/>
            <person name="Vavrova-Anderson J."/>
            <person name="Brown R."/>
            <person name="Browne H."/>
            <person name="Corton N."/>
            <person name="Hauser H."/>
            <person name="Gamble J."/>
            <person name="Gilderthorp R."/>
            <person name="Marcello L."/>
            <person name="McQuillan J."/>
            <person name="Otto T.D."/>
            <person name="Quail M.A."/>
            <person name="Sanders M.J."/>
            <person name="van Tonder A."/>
            <person name="Ginger M.L."/>
            <person name="Field M.C."/>
            <person name="Barry J.D."/>
            <person name="Hertz-Fowler C."/>
            <person name="Berriman M."/>
        </authorList>
    </citation>
    <scope>NUCLEOTIDE SEQUENCE</scope>
    <source>
        <strain evidence="1">IL3000</strain>
    </source>
</reference>
<protein>
    <submittedName>
        <fullName evidence="1">Uncharacterized protein</fullName>
    </submittedName>
</protein>
<gene>
    <name evidence="1" type="ORF">TCIL3000_9_6300</name>
</gene>
<organism evidence="1">
    <name type="scientific">Trypanosoma congolense (strain IL3000)</name>
    <dbReference type="NCBI Taxonomy" id="1068625"/>
    <lineage>
        <taxon>Eukaryota</taxon>
        <taxon>Discoba</taxon>
        <taxon>Euglenozoa</taxon>
        <taxon>Kinetoplastea</taxon>
        <taxon>Metakinetoplastina</taxon>
        <taxon>Trypanosomatida</taxon>
        <taxon>Trypanosomatidae</taxon>
        <taxon>Trypanosoma</taxon>
        <taxon>Nannomonas</taxon>
    </lineage>
</organism>
<accession>G0UV04</accession>
<dbReference type="EMBL" id="HE575322">
    <property type="protein sequence ID" value="CCC93218.1"/>
    <property type="molecule type" value="Genomic_DNA"/>
</dbReference>
<evidence type="ECO:0000313" key="1">
    <source>
        <dbReference type="EMBL" id="CCC93218.1"/>
    </source>
</evidence>